<dbReference type="PRINTS" id="PR00320">
    <property type="entry name" value="GPROTEINBRPT"/>
</dbReference>
<evidence type="ECO:0000313" key="5">
    <source>
        <dbReference type="Proteomes" id="UP000218542"/>
    </source>
</evidence>
<dbReference type="EMBL" id="BAOS01000028">
    <property type="protein sequence ID" value="GAX61829.1"/>
    <property type="molecule type" value="Genomic_DNA"/>
</dbReference>
<protein>
    <submittedName>
        <fullName evidence="4">Ribosome assembly protein 4 (RSA4)</fullName>
    </submittedName>
</protein>
<dbReference type="AlphaFoldDB" id="A0A286U101"/>
<feature type="repeat" description="WD" evidence="3">
    <location>
        <begin position="200"/>
        <end position="241"/>
    </location>
</feature>
<dbReference type="InterPro" id="IPR001680">
    <property type="entry name" value="WD40_rpt"/>
</dbReference>
<gene>
    <name evidence="4" type="ORF">SCALIN_C28_0031</name>
</gene>
<dbReference type="PROSITE" id="PS50294">
    <property type="entry name" value="WD_REPEATS_REGION"/>
    <property type="match status" value="3"/>
</dbReference>
<dbReference type="SMART" id="SM00320">
    <property type="entry name" value="WD40"/>
    <property type="match status" value="6"/>
</dbReference>
<feature type="repeat" description="WD" evidence="3">
    <location>
        <begin position="158"/>
        <end position="199"/>
    </location>
</feature>
<dbReference type="PANTHER" id="PTHR19848:SF8">
    <property type="entry name" value="F-BOX AND WD REPEAT DOMAIN CONTAINING 7"/>
    <property type="match status" value="1"/>
</dbReference>
<feature type="repeat" description="WD" evidence="3">
    <location>
        <begin position="116"/>
        <end position="157"/>
    </location>
</feature>
<reference evidence="5" key="1">
    <citation type="journal article" date="2017" name="Environ. Microbiol. Rep.">
        <title>Genetic Diversity of Marine Anaerobic Ammonium-Oxidizing Bacteria as Revealed by Genomic and Proteomic Analyses of 'Candidatus Scalindua japonica'.</title>
        <authorList>
            <person name="Oshiki M."/>
            <person name="Mizuto K."/>
            <person name="Kimura Z."/>
            <person name="Kindaichi T."/>
            <person name="Satoh H."/>
            <person name="Okabe S."/>
        </authorList>
    </citation>
    <scope>NUCLEOTIDE SEQUENCE [LARGE SCALE GENOMIC DNA]</scope>
    <source>
        <strain evidence="5">husup-a2</strain>
    </source>
</reference>
<dbReference type="InterPro" id="IPR020472">
    <property type="entry name" value="WD40_PAC1"/>
</dbReference>
<evidence type="ECO:0000256" key="3">
    <source>
        <dbReference type="PROSITE-ProRule" id="PRU00221"/>
    </source>
</evidence>
<dbReference type="Gene3D" id="2.130.10.10">
    <property type="entry name" value="YVTN repeat-like/Quinoprotein amine dehydrogenase"/>
    <property type="match status" value="2"/>
</dbReference>
<keyword evidence="2" id="KW-0677">Repeat</keyword>
<dbReference type="InterPro" id="IPR019775">
    <property type="entry name" value="WD40_repeat_CS"/>
</dbReference>
<evidence type="ECO:0000313" key="4">
    <source>
        <dbReference type="EMBL" id="GAX61829.1"/>
    </source>
</evidence>
<sequence length="324" mass="37028">MVRASCLSHDNKYLYTGSWDGTARKWDLKTGKCQVIYKGHKCRVYSIALTNDGTRLFSGDHGGAVKEWDTTSGECIETLSGFDYICHLDHNGKYLAIANGKEIRIHNREDNSTRDLKGHNEYILAIVIHPTENKLISCSEDNTAKSWDIESGKCIKTFTGHTTTVFNVVTNNDWSYAFTVSNDMTCRQWDLESRQCVNVFKGHKAGIIGLCYDTTTNHIITGSQDGTVMFWDVETGSNIATLHIYKDHALWTCPQEEGMDERWFYTENPEKLKIVEQDEEGNIVNTLDPDSSERKGHIQAYNRQDMVTARISNPDEYKWKQIHY</sequence>
<dbReference type="CDD" id="cd00200">
    <property type="entry name" value="WD40"/>
    <property type="match status" value="1"/>
</dbReference>
<organism evidence="4 5">
    <name type="scientific">Candidatus Scalindua japonica</name>
    <dbReference type="NCBI Taxonomy" id="1284222"/>
    <lineage>
        <taxon>Bacteria</taxon>
        <taxon>Pseudomonadati</taxon>
        <taxon>Planctomycetota</taxon>
        <taxon>Candidatus Brocadiia</taxon>
        <taxon>Candidatus Brocadiales</taxon>
        <taxon>Candidatus Scalinduaceae</taxon>
        <taxon>Candidatus Scalindua</taxon>
    </lineage>
</organism>
<dbReference type="SUPFAM" id="SSF50998">
    <property type="entry name" value="Quinoprotein alcohol dehydrogenase-like"/>
    <property type="match status" value="1"/>
</dbReference>
<proteinExistence type="predicted"/>
<name>A0A286U101_9BACT</name>
<dbReference type="Proteomes" id="UP000218542">
    <property type="component" value="Unassembled WGS sequence"/>
</dbReference>
<comment type="caution">
    <text evidence="4">The sequence shown here is derived from an EMBL/GenBank/DDBJ whole genome shotgun (WGS) entry which is preliminary data.</text>
</comment>
<keyword evidence="5" id="KW-1185">Reference proteome</keyword>
<evidence type="ECO:0000256" key="1">
    <source>
        <dbReference type="ARBA" id="ARBA00022574"/>
    </source>
</evidence>
<dbReference type="PROSITE" id="PS50082">
    <property type="entry name" value="WD_REPEATS_2"/>
    <property type="match status" value="5"/>
</dbReference>
<dbReference type="PROSITE" id="PS00678">
    <property type="entry name" value="WD_REPEATS_1"/>
    <property type="match status" value="2"/>
</dbReference>
<feature type="repeat" description="WD" evidence="3">
    <location>
        <begin position="1"/>
        <end position="36"/>
    </location>
</feature>
<keyword evidence="1 3" id="KW-0853">WD repeat</keyword>
<dbReference type="InterPro" id="IPR011047">
    <property type="entry name" value="Quinoprotein_ADH-like_sf"/>
</dbReference>
<evidence type="ECO:0000256" key="2">
    <source>
        <dbReference type="ARBA" id="ARBA00022737"/>
    </source>
</evidence>
<accession>A0A286U101</accession>
<dbReference type="PANTHER" id="PTHR19848">
    <property type="entry name" value="WD40 REPEAT PROTEIN"/>
    <property type="match status" value="1"/>
</dbReference>
<dbReference type="Pfam" id="PF00400">
    <property type="entry name" value="WD40"/>
    <property type="match status" value="5"/>
</dbReference>
<dbReference type="InterPro" id="IPR015943">
    <property type="entry name" value="WD40/YVTN_repeat-like_dom_sf"/>
</dbReference>
<feature type="repeat" description="WD" evidence="3">
    <location>
        <begin position="37"/>
        <end position="78"/>
    </location>
</feature>